<protein>
    <submittedName>
        <fullName evidence="2">Methyltransferase type 11</fullName>
    </submittedName>
</protein>
<dbReference type="SUPFAM" id="SSF53335">
    <property type="entry name" value="S-adenosyl-L-methionine-dependent methyltransferases"/>
    <property type="match status" value="1"/>
</dbReference>
<dbReference type="GO" id="GO:0008757">
    <property type="term" value="F:S-adenosylmethionine-dependent methyltransferase activity"/>
    <property type="evidence" value="ECO:0007669"/>
    <property type="project" value="InterPro"/>
</dbReference>
<comment type="caution">
    <text evidence="2">The sequence shown here is derived from an EMBL/GenBank/DDBJ whole genome shotgun (WGS) entry which is preliminary data.</text>
</comment>
<dbReference type="PATRIC" id="fig|1705565.3.peg.883"/>
<dbReference type="EMBL" id="LIUT01000006">
    <property type="protein sequence ID" value="KOR76922.1"/>
    <property type="molecule type" value="Genomic_DNA"/>
</dbReference>
<dbReference type="InterPro" id="IPR029063">
    <property type="entry name" value="SAM-dependent_MTases_sf"/>
</dbReference>
<dbReference type="Gene3D" id="3.40.50.150">
    <property type="entry name" value="Vaccinia Virus protein VP39"/>
    <property type="match status" value="1"/>
</dbReference>
<organism evidence="2 3">
    <name type="scientific">Paenibacillus solani</name>
    <dbReference type="NCBI Taxonomy" id="1705565"/>
    <lineage>
        <taxon>Bacteria</taxon>
        <taxon>Bacillati</taxon>
        <taxon>Bacillota</taxon>
        <taxon>Bacilli</taxon>
        <taxon>Bacillales</taxon>
        <taxon>Paenibacillaceae</taxon>
        <taxon>Paenibacillus</taxon>
    </lineage>
</organism>
<dbReference type="InterPro" id="IPR052356">
    <property type="entry name" value="Thiol_S-MT"/>
</dbReference>
<evidence type="ECO:0000313" key="2">
    <source>
        <dbReference type="EMBL" id="KOR76922.1"/>
    </source>
</evidence>
<dbReference type="PANTHER" id="PTHR45036:SF1">
    <property type="entry name" value="METHYLTRANSFERASE LIKE 7A"/>
    <property type="match status" value="1"/>
</dbReference>
<dbReference type="Proteomes" id="UP000036932">
    <property type="component" value="Unassembled WGS sequence"/>
</dbReference>
<dbReference type="AlphaFoldDB" id="A0A0M1N429"/>
<dbReference type="Pfam" id="PF08241">
    <property type="entry name" value="Methyltransf_11"/>
    <property type="match status" value="1"/>
</dbReference>
<feature type="domain" description="Methyltransferase type 11" evidence="1">
    <location>
        <begin position="42"/>
        <end position="136"/>
    </location>
</feature>
<sequence length="201" mass="23077">MNKNSLIRKFNKQAVIYERNTRQRKLGEWRQQLLQDIEGDVLEVAVGAGANFPFYDRDKVNVTAVDFSPEMLRHARQMASELGIHATFLERDIETLELPERSYDCIVSTLSLCGYEDPVQALNKMNRWAKPGGRIYLLEHGMSTNRLLGAAQHVVNPVARRISGCHYNRDMIHIVNASDLDIIKTKRYWNGIVHLIWAQAT</sequence>
<reference evidence="3" key="1">
    <citation type="submission" date="2015-08" db="EMBL/GenBank/DDBJ databases">
        <title>Genome sequencing project for genomic taxonomy and phylogenomics of Bacillus-like bacteria.</title>
        <authorList>
            <person name="Liu B."/>
            <person name="Wang J."/>
            <person name="Zhu Y."/>
            <person name="Liu G."/>
            <person name="Chen Q."/>
            <person name="Chen Z."/>
            <person name="Lan J."/>
            <person name="Che J."/>
            <person name="Ge C."/>
            <person name="Shi H."/>
            <person name="Pan Z."/>
            <person name="Liu X."/>
        </authorList>
    </citation>
    <scope>NUCLEOTIDE SEQUENCE [LARGE SCALE GENOMIC DNA]</scope>
    <source>
        <strain evidence="3">FJAT-22460</strain>
    </source>
</reference>
<gene>
    <name evidence="2" type="ORF">AM231_23650</name>
</gene>
<dbReference type="OrthoDB" id="9772751at2"/>
<dbReference type="PANTHER" id="PTHR45036">
    <property type="entry name" value="METHYLTRANSFERASE LIKE 7B"/>
    <property type="match status" value="1"/>
</dbReference>
<dbReference type="CDD" id="cd02440">
    <property type="entry name" value="AdoMet_MTases"/>
    <property type="match status" value="1"/>
</dbReference>
<proteinExistence type="predicted"/>
<dbReference type="InterPro" id="IPR013216">
    <property type="entry name" value="Methyltransf_11"/>
</dbReference>
<keyword evidence="2" id="KW-0489">Methyltransferase</keyword>
<keyword evidence="2" id="KW-0808">Transferase</keyword>
<dbReference type="RefSeq" id="WP_053490054.1">
    <property type="nucleotide sequence ID" value="NZ_LIUT01000006.1"/>
</dbReference>
<evidence type="ECO:0000259" key="1">
    <source>
        <dbReference type="Pfam" id="PF08241"/>
    </source>
</evidence>
<keyword evidence="3" id="KW-1185">Reference proteome</keyword>
<evidence type="ECO:0000313" key="3">
    <source>
        <dbReference type="Proteomes" id="UP000036932"/>
    </source>
</evidence>
<dbReference type="GO" id="GO:0032259">
    <property type="term" value="P:methylation"/>
    <property type="evidence" value="ECO:0007669"/>
    <property type="project" value="UniProtKB-KW"/>
</dbReference>
<name>A0A0M1N429_9BACL</name>
<accession>A0A0M1N429</accession>